<dbReference type="GO" id="GO:0006886">
    <property type="term" value="P:intracellular protein transport"/>
    <property type="evidence" value="ECO:0007669"/>
    <property type="project" value="UniProtKB-UniRule"/>
</dbReference>
<dbReference type="GO" id="GO:0030132">
    <property type="term" value="C:clathrin coat of coated pit"/>
    <property type="evidence" value="ECO:0007669"/>
    <property type="project" value="InterPro"/>
</dbReference>
<dbReference type="GO" id="GO:0006898">
    <property type="term" value="P:receptor-mediated endocytosis"/>
    <property type="evidence" value="ECO:0007669"/>
    <property type="project" value="TreeGrafter"/>
</dbReference>
<evidence type="ECO:0000256" key="10">
    <source>
        <dbReference type="ARBA" id="ARBA00023176"/>
    </source>
</evidence>
<evidence type="ECO:0000256" key="12">
    <source>
        <dbReference type="PROSITE-ProRule" id="PRU01006"/>
    </source>
</evidence>
<dbReference type="PANTHER" id="PTHR10292:SF1">
    <property type="entry name" value="CLATHRIN HEAVY CHAIN"/>
    <property type="match status" value="1"/>
</dbReference>
<feature type="signal peptide" evidence="15">
    <location>
        <begin position="1"/>
        <end position="27"/>
    </location>
</feature>
<feature type="transmembrane region" description="Helical" evidence="14">
    <location>
        <begin position="1439"/>
        <end position="1465"/>
    </location>
</feature>
<protein>
    <recommendedName>
        <fullName evidence="20">Clathrin heavy chain</fullName>
    </recommendedName>
</protein>
<feature type="compositionally biased region" description="Low complexity" evidence="13">
    <location>
        <begin position="249"/>
        <end position="258"/>
    </location>
</feature>
<comment type="caution">
    <text evidence="18">The sequence shown here is derived from an EMBL/GenBank/DDBJ whole genome shotgun (WGS) entry which is preliminary data.</text>
</comment>
<dbReference type="Pfam" id="PF13838">
    <property type="entry name" value="Clathrin_H_link"/>
    <property type="match status" value="1"/>
</dbReference>
<keyword evidence="10" id="KW-0168">Coated pit</keyword>
<dbReference type="InterPro" id="IPR055358">
    <property type="entry name" value="CHCR"/>
</dbReference>
<keyword evidence="15" id="KW-0732">Signal</keyword>
<dbReference type="Pfam" id="PF04893">
    <property type="entry name" value="Yip1"/>
    <property type="match status" value="1"/>
</dbReference>
<feature type="compositionally biased region" description="Polar residues" evidence="13">
    <location>
        <begin position="1298"/>
        <end position="1313"/>
    </location>
</feature>
<feature type="chain" id="PRO_5041914397" description="Clathrin heavy chain" evidence="15">
    <location>
        <begin position="28"/>
        <end position="1521"/>
    </location>
</feature>
<feature type="transmembrane region" description="Helical" evidence="14">
    <location>
        <begin position="1472"/>
        <end position="1497"/>
    </location>
</feature>
<dbReference type="EMBL" id="JAKKPZ010000013">
    <property type="protein sequence ID" value="KAI1714403.1"/>
    <property type="molecule type" value="Genomic_DNA"/>
</dbReference>
<dbReference type="SMART" id="SM00299">
    <property type="entry name" value="CLH"/>
    <property type="match status" value="1"/>
</dbReference>
<keyword evidence="8 14" id="KW-1133">Transmembrane helix</keyword>
<evidence type="ECO:0000256" key="7">
    <source>
        <dbReference type="ARBA" id="ARBA00022737"/>
    </source>
</evidence>
<evidence type="ECO:0000256" key="9">
    <source>
        <dbReference type="ARBA" id="ARBA00023136"/>
    </source>
</evidence>
<dbReference type="PANTHER" id="PTHR10292">
    <property type="entry name" value="CLATHRIN HEAVY CHAIN RELATED"/>
    <property type="match status" value="1"/>
</dbReference>
<evidence type="ECO:0000313" key="19">
    <source>
        <dbReference type="Proteomes" id="UP001201812"/>
    </source>
</evidence>
<dbReference type="GO" id="GO:0032051">
    <property type="term" value="F:clathrin light chain binding"/>
    <property type="evidence" value="ECO:0007669"/>
    <property type="project" value="TreeGrafter"/>
</dbReference>
<feature type="compositionally biased region" description="Gly residues" evidence="13">
    <location>
        <begin position="167"/>
        <end position="248"/>
    </location>
</feature>
<dbReference type="InterPro" id="IPR016025">
    <property type="entry name" value="Clathrin_H-chain_N"/>
</dbReference>
<dbReference type="InterPro" id="IPR011990">
    <property type="entry name" value="TPR-like_helical_dom_sf"/>
</dbReference>
<dbReference type="GO" id="GO:0005938">
    <property type="term" value="C:cell cortex"/>
    <property type="evidence" value="ECO:0007669"/>
    <property type="project" value="TreeGrafter"/>
</dbReference>
<feature type="compositionally biased region" description="Low complexity" evidence="13">
    <location>
        <begin position="277"/>
        <end position="286"/>
    </location>
</feature>
<comment type="subcellular location">
    <subcellularLocation>
        <location evidence="2">Cytoplasmic vesicle membrane</location>
        <topology evidence="2">Peripheral membrane protein</topology>
        <orientation evidence="2">Cytoplasmic side</orientation>
    </subcellularLocation>
    <subcellularLocation>
        <location evidence="3">Membrane</location>
        <location evidence="3">Coated pit</location>
        <topology evidence="3">Peripheral membrane protein</topology>
        <orientation evidence="3">Cytoplasmic side</orientation>
    </subcellularLocation>
    <subcellularLocation>
        <location evidence="1">Membrane</location>
        <topology evidence="1">Multi-pass membrane protein</topology>
    </subcellularLocation>
</comment>
<evidence type="ECO:0000256" key="3">
    <source>
        <dbReference type="ARBA" id="ARBA00004277"/>
    </source>
</evidence>
<dbReference type="GO" id="GO:0005198">
    <property type="term" value="F:structural molecule activity"/>
    <property type="evidence" value="ECO:0007669"/>
    <property type="project" value="InterPro"/>
</dbReference>
<feature type="repeat" description="CHCR" evidence="12">
    <location>
        <begin position="1023"/>
        <end position="1166"/>
    </location>
</feature>
<evidence type="ECO:0000313" key="18">
    <source>
        <dbReference type="EMBL" id="KAI1714403.1"/>
    </source>
</evidence>
<evidence type="ECO:0000256" key="6">
    <source>
        <dbReference type="ARBA" id="ARBA00022692"/>
    </source>
</evidence>
<dbReference type="Proteomes" id="UP001201812">
    <property type="component" value="Unassembled WGS sequence"/>
</dbReference>
<keyword evidence="7" id="KW-0677">Repeat</keyword>
<feature type="domain" description="Yip1" evidence="16">
    <location>
        <begin position="1382"/>
        <end position="1518"/>
    </location>
</feature>
<evidence type="ECO:0008006" key="20">
    <source>
        <dbReference type="Google" id="ProtNLM"/>
    </source>
</evidence>
<dbReference type="Pfam" id="PF09268">
    <property type="entry name" value="Clathrin-link"/>
    <property type="match status" value="1"/>
</dbReference>
<proteinExistence type="inferred from homology"/>
<dbReference type="GO" id="GO:0045334">
    <property type="term" value="C:clathrin-coated endocytic vesicle"/>
    <property type="evidence" value="ECO:0007669"/>
    <property type="project" value="TreeGrafter"/>
</dbReference>
<keyword evidence="19" id="KW-1185">Reference proteome</keyword>
<evidence type="ECO:0000256" key="11">
    <source>
        <dbReference type="ARBA" id="ARBA00023329"/>
    </source>
</evidence>
<evidence type="ECO:0000256" key="15">
    <source>
        <dbReference type="SAM" id="SignalP"/>
    </source>
</evidence>
<evidence type="ECO:0000256" key="8">
    <source>
        <dbReference type="ARBA" id="ARBA00022989"/>
    </source>
</evidence>
<dbReference type="InterPro" id="IPR000547">
    <property type="entry name" value="Clathrin_H-chain/VPS_repeat"/>
</dbReference>
<reference evidence="18" key="1">
    <citation type="submission" date="2022-01" db="EMBL/GenBank/DDBJ databases">
        <title>Genome Sequence Resource for Two Populations of Ditylenchus destructor, the Migratory Endoparasitic Phytonematode.</title>
        <authorList>
            <person name="Zhang H."/>
            <person name="Lin R."/>
            <person name="Xie B."/>
        </authorList>
    </citation>
    <scope>NUCLEOTIDE SEQUENCE</scope>
    <source>
        <strain evidence="18">BazhouSP</strain>
    </source>
</reference>
<dbReference type="Pfam" id="PF00637">
    <property type="entry name" value="Clathrin"/>
    <property type="match status" value="1"/>
</dbReference>
<keyword evidence="6 14" id="KW-0812">Transmembrane</keyword>
<dbReference type="Gene3D" id="1.25.40.730">
    <property type="match status" value="1"/>
</dbReference>
<dbReference type="SUPFAM" id="SSF50989">
    <property type="entry name" value="Clathrin heavy-chain terminal domain"/>
    <property type="match status" value="1"/>
</dbReference>
<evidence type="ECO:0000256" key="13">
    <source>
        <dbReference type="SAM" id="MobiDB-lite"/>
    </source>
</evidence>
<dbReference type="SUPFAM" id="SSF48371">
    <property type="entry name" value="ARM repeat"/>
    <property type="match status" value="2"/>
</dbReference>
<feature type="compositionally biased region" description="Acidic residues" evidence="13">
    <location>
        <begin position="28"/>
        <end position="157"/>
    </location>
</feature>
<dbReference type="Gene3D" id="1.25.40.10">
    <property type="entry name" value="Tetratricopeptide repeat domain"/>
    <property type="match status" value="1"/>
</dbReference>
<comment type="similarity">
    <text evidence="4">Belongs to the clathrin heavy chain family.</text>
</comment>
<accession>A0AAD4N7G7</accession>
<evidence type="ECO:0000259" key="17">
    <source>
        <dbReference type="Pfam" id="PF09268"/>
    </source>
</evidence>
<evidence type="ECO:0000256" key="4">
    <source>
        <dbReference type="ARBA" id="ARBA00009535"/>
    </source>
</evidence>
<feature type="transmembrane region" description="Helical" evidence="14">
    <location>
        <begin position="1412"/>
        <end position="1433"/>
    </location>
</feature>
<dbReference type="Gene3D" id="2.130.10.110">
    <property type="entry name" value="Clathrin heavy-chain terminal domain"/>
    <property type="match status" value="1"/>
</dbReference>
<feature type="region of interest" description="Disordered" evidence="13">
    <location>
        <begin position="1298"/>
        <end position="1318"/>
    </location>
</feature>
<sequence>MKVKTVKLTVLLLLLLLVCVQWQSGGGGDDDDGGGGEDGNEGGTGDDNDGGGGADDGDGGGGGDDDNGGGGGDEDDGGGGEDGNEGGTGDDNDGGGGADDGDGGGGGDDDNGGGGGDEDDGGGGGEDNDDGGGGGGDDDDGNQGTDNDNDNNPDNTDDQAAGDGNLDDGGQGGFNNGGQQPGGGFNNGGQQPGGGFNNGGQQPGGGFNNGGQQPGGGFNNGGQQPGGFNNGQGGNFGGRGGFNGGPNGNGFNNGQNGNDALDSGNDDDTAVTGGGNRNNNGFNNNGMGRGRNGERMIADLVIVTEAEGEDTGHGIAAGDTMAIMDTEEDWGGISEPGGGYRGSRNRPYYDGYYGGNGGRGNNRHAHNGLMRYCIRPSRNTRHLHRWRKNVMRRGPLYYLRLFHPQYAYDGYGNMKSNNTHSIRSHPLAPEQFSDLQKFGIPTSDVSFGAVTMESDKYIVVRQTVAGIAQVVVIDIASSIELMRRPINADSAVMNPEKMVLALKSDKTLQLFDLEEKRKIKAHTVNEPVVFWKWINSDVLGIVTESPIYHWRLSDDSQPVKVFVRHATLASAQITNYCSDSEGKFLLLVGIAPKESSIVGAMQLYSTERNVSQLIEGHAACFTRFMLEGNKHSSSLLCFSSKIGSSNQGKLQIIEVSPPPEGDKPFERKTIEINYPRDISLDFPILMQVSSKHNLLYLVTKYGYVYLFDIETGTLLYAVRVSADSIFLITENLVTNGILAINKAGKVLNISLDERSVVPYITQQLQNSDLALKLGARCNLPGADELFTRRFNLLFASGNLVEAAKVAATAPRNILRTTQTLRKFQSATAQPNGSQPMFIYFAALLDTGMLTKDETLELCRPTLQQNQKVLVEKWISEGKLDYSEEFGDLVKEYDINLAVRVYLRGNVCHKVIECFSELGQFEKIILYAKKVNYDLDYMLQLRQIIRLQPEKSSNFAALIISEALNNGESPLVDDIIECFLKEGAVQPCISFLLSVATKINNWDVHYKAMKFYLEHQPDLLNDLLIVLTPRLDMDKTIAFFSEVNQLAFVKPFLQEMQRINNKALNDCLNQLFLVEEDHETLSASIRDYDNFDHVALAQQLENHHLTEFRRISAYLFKKNNLWKQAIEICKRDELYTEAMDYAAQSGQEEVAEDLLQYFLSNEKNDYFAATLSKCYGLLRPDIILELAWRHKNMDFAMPYFVQVLHDYNSLRNRVETLESLVYTKKDVKDQGHVPAGSTQGNNNSMLNFSGLNGWPNSTDEVKNLAIEFGNMMPRKSTKGKKKQEMSYNGQYMMPEMSDQQQQWFTSSGASSAQYSPPPDVPLYSQQPHQWFIPPSNSNEKIEAGTTEDFENEPPLLEELGINFQHIWQKTLAVLNPVGMTSVDVVTDQDLAGPLVFCLLFGASLLLQGKIHFGYIYGIGLVGCVGMYTLLNLMAADQKTISFTCTVSILGYALLPMSLLSMIAAVLTLQGIVGYLIAATAITWCSASSSKLFSIALAMQGQKLLVAYPCALLYAIFALLAIF</sequence>
<feature type="transmembrane region" description="Helical" evidence="14">
    <location>
        <begin position="1503"/>
        <end position="1520"/>
    </location>
</feature>
<keyword evidence="11" id="KW-0968">Cytoplasmic vesicle</keyword>
<keyword evidence="9 14" id="KW-0472">Membrane</keyword>
<gene>
    <name evidence="18" type="ORF">DdX_08498</name>
</gene>
<organism evidence="18 19">
    <name type="scientific">Ditylenchus destructor</name>
    <dbReference type="NCBI Taxonomy" id="166010"/>
    <lineage>
        <taxon>Eukaryota</taxon>
        <taxon>Metazoa</taxon>
        <taxon>Ecdysozoa</taxon>
        <taxon>Nematoda</taxon>
        <taxon>Chromadorea</taxon>
        <taxon>Rhabditida</taxon>
        <taxon>Tylenchina</taxon>
        <taxon>Tylenchomorpha</taxon>
        <taxon>Sphaerularioidea</taxon>
        <taxon>Anguinidae</taxon>
        <taxon>Anguininae</taxon>
        <taxon>Ditylenchus</taxon>
    </lineage>
</organism>
<name>A0AAD4N7G7_9BILA</name>
<dbReference type="InterPro" id="IPR016024">
    <property type="entry name" value="ARM-type_fold"/>
</dbReference>
<dbReference type="GO" id="GO:0071439">
    <property type="term" value="C:clathrin complex"/>
    <property type="evidence" value="ECO:0007669"/>
    <property type="project" value="TreeGrafter"/>
</dbReference>
<dbReference type="InterPro" id="IPR006977">
    <property type="entry name" value="Yip1_dom"/>
</dbReference>
<dbReference type="PROSITE" id="PS50236">
    <property type="entry name" value="CHCR"/>
    <property type="match status" value="1"/>
</dbReference>
<evidence type="ECO:0000256" key="2">
    <source>
        <dbReference type="ARBA" id="ARBA00004180"/>
    </source>
</evidence>
<feature type="region of interest" description="Disordered" evidence="13">
    <location>
        <begin position="26"/>
        <end position="291"/>
    </location>
</feature>
<evidence type="ECO:0000256" key="14">
    <source>
        <dbReference type="SAM" id="Phobius"/>
    </source>
</evidence>
<evidence type="ECO:0000256" key="1">
    <source>
        <dbReference type="ARBA" id="ARBA00004141"/>
    </source>
</evidence>
<dbReference type="InterPro" id="IPR015348">
    <property type="entry name" value="Clathrin_H-chain_linker_core"/>
</dbReference>
<evidence type="ECO:0000256" key="5">
    <source>
        <dbReference type="ARBA" id="ARBA00010596"/>
    </source>
</evidence>
<comment type="similarity">
    <text evidence="5">Belongs to the YIP1 family.</text>
</comment>
<dbReference type="GO" id="GO:0030130">
    <property type="term" value="C:clathrin coat of trans-Golgi network vesicle"/>
    <property type="evidence" value="ECO:0007669"/>
    <property type="project" value="InterPro"/>
</dbReference>
<feature type="domain" description="Clathrin heavy chain linker core motif" evidence="17">
    <location>
        <begin position="753"/>
        <end position="773"/>
    </location>
</feature>
<evidence type="ECO:0000259" key="16">
    <source>
        <dbReference type="Pfam" id="PF04893"/>
    </source>
</evidence>